<feature type="transmembrane region" description="Helical" evidence="1">
    <location>
        <begin position="131"/>
        <end position="151"/>
    </location>
</feature>
<dbReference type="AlphaFoldDB" id="A0A1X7F939"/>
<gene>
    <name evidence="2" type="ORF">SAMN02982917_2373</name>
</gene>
<evidence type="ECO:0000256" key="1">
    <source>
        <dbReference type="SAM" id="Phobius"/>
    </source>
</evidence>
<evidence type="ECO:0000313" key="2">
    <source>
        <dbReference type="EMBL" id="SMF48377.1"/>
    </source>
</evidence>
<protein>
    <submittedName>
        <fullName evidence="2">Uncharacterized protein</fullName>
    </submittedName>
</protein>
<proteinExistence type="predicted"/>
<feature type="transmembrane region" description="Helical" evidence="1">
    <location>
        <begin position="105"/>
        <end position="124"/>
    </location>
</feature>
<dbReference type="EMBL" id="FXAK01000005">
    <property type="protein sequence ID" value="SMF48377.1"/>
    <property type="molecule type" value="Genomic_DNA"/>
</dbReference>
<feature type="transmembrane region" description="Helical" evidence="1">
    <location>
        <begin position="36"/>
        <end position="51"/>
    </location>
</feature>
<feature type="transmembrane region" description="Helical" evidence="1">
    <location>
        <begin position="163"/>
        <end position="181"/>
    </location>
</feature>
<keyword evidence="1" id="KW-0812">Transmembrane</keyword>
<evidence type="ECO:0000313" key="3">
    <source>
        <dbReference type="Proteomes" id="UP000192936"/>
    </source>
</evidence>
<keyword evidence="1" id="KW-0472">Membrane</keyword>
<keyword evidence="1" id="KW-1133">Transmembrane helix</keyword>
<feature type="transmembrane region" description="Helical" evidence="1">
    <location>
        <begin position="58"/>
        <end position="76"/>
    </location>
</feature>
<organism evidence="2 3">
    <name type="scientific">Azospirillum oryzae</name>
    <dbReference type="NCBI Taxonomy" id="286727"/>
    <lineage>
        <taxon>Bacteria</taxon>
        <taxon>Pseudomonadati</taxon>
        <taxon>Pseudomonadota</taxon>
        <taxon>Alphaproteobacteria</taxon>
        <taxon>Rhodospirillales</taxon>
        <taxon>Azospirillaceae</taxon>
        <taxon>Azospirillum</taxon>
    </lineage>
</organism>
<dbReference type="OrthoDB" id="7307614at2"/>
<sequence length="182" mass="19038">MLSTILWVALAALFLACAYRERGQGHSWLGTTGARVLFWALPVGATVYAIPPSAPDGTGIWTAVLAGAMAYLGLLLPHGAGQNLTETPGDYPASWTAHLPLTEKLGYLAAVGIARMALIALPLIPAHPLALWLPLTGLAMPLAYLIGAKLPALPWRLTRPTEWGEFLTGASVGAALALVLLA</sequence>
<dbReference type="STRING" id="286727.SAMN02982917_2373"/>
<name>A0A1X7F939_9PROT</name>
<reference evidence="2 3" key="1">
    <citation type="submission" date="2017-04" db="EMBL/GenBank/DDBJ databases">
        <authorList>
            <person name="Afonso C.L."/>
            <person name="Miller P.J."/>
            <person name="Scott M.A."/>
            <person name="Spackman E."/>
            <person name="Goraichik I."/>
            <person name="Dimitrov K.M."/>
            <person name="Suarez D.L."/>
            <person name="Swayne D.E."/>
        </authorList>
    </citation>
    <scope>NUCLEOTIDE SEQUENCE [LARGE SCALE GENOMIC DNA]</scope>
    <source>
        <strain evidence="2 3">A2P</strain>
    </source>
</reference>
<dbReference type="RefSeq" id="WP_085085506.1">
    <property type="nucleotide sequence ID" value="NZ_FXAK01000005.1"/>
</dbReference>
<accession>A0A1X7F939</accession>
<dbReference type="Proteomes" id="UP000192936">
    <property type="component" value="Unassembled WGS sequence"/>
</dbReference>